<dbReference type="EMBL" id="DTBD01000037">
    <property type="protein sequence ID" value="HGQ64488.1"/>
    <property type="molecule type" value="Genomic_DNA"/>
</dbReference>
<dbReference type="Gene3D" id="2.160.20.10">
    <property type="entry name" value="Single-stranded right-handed beta-helix, Pectin lyase-like"/>
    <property type="match status" value="1"/>
</dbReference>
<evidence type="ECO:0000256" key="1">
    <source>
        <dbReference type="ARBA" id="ARBA00008834"/>
    </source>
</evidence>
<dbReference type="AlphaFoldDB" id="A0A7C4NMV1"/>
<dbReference type="Pfam" id="PF00295">
    <property type="entry name" value="Glyco_hydro_28"/>
    <property type="match status" value="1"/>
</dbReference>
<proteinExistence type="inferred from homology"/>
<reference evidence="6" key="1">
    <citation type="journal article" date="2020" name="mSystems">
        <title>Genome- and Community-Level Interaction Insights into Carbon Utilization and Element Cycling Functions of Hydrothermarchaeota in Hydrothermal Sediment.</title>
        <authorList>
            <person name="Zhou Z."/>
            <person name="Liu Y."/>
            <person name="Xu W."/>
            <person name="Pan J."/>
            <person name="Luo Z.H."/>
            <person name="Li M."/>
        </authorList>
    </citation>
    <scope>NUCLEOTIDE SEQUENCE [LARGE SCALE GENOMIC DNA]</scope>
    <source>
        <strain evidence="6">SpSt-637</strain>
        <strain evidence="5">SpSt-667</strain>
    </source>
</reference>
<dbReference type="InterPro" id="IPR011050">
    <property type="entry name" value="Pectin_lyase_fold/virulence"/>
</dbReference>
<keyword evidence="2 6" id="KW-0378">Hydrolase</keyword>
<dbReference type="SUPFAM" id="SSF51126">
    <property type="entry name" value="Pectin lyase-like"/>
    <property type="match status" value="1"/>
</dbReference>
<dbReference type="InterPro" id="IPR024535">
    <property type="entry name" value="RHGA/B-epi-like_pectate_lyase"/>
</dbReference>
<keyword evidence="3" id="KW-0326">Glycosidase</keyword>
<evidence type="ECO:0000259" key="4">
    <source>
        <dbReference type="Pfam" id="PF12708"/>
    </source>
</evidence>
<comment type="similarity">
    <text evidence="1">Belongs to the glycosyl hydrolase 28 family.</text>
</comment>
<evidence type="ECO:0000313" key="5">
    <source>
        <dbReference type="EMBL" id="HGQ35692.1"/>
    </source>
</evidence>
<dbReference type="PANTHER" id="PTHR31339">
    <property type="entry name" value="PECTIN LYASE-RELATED"/>
    <property type="match status" value="1"/>
</dbReference>
<dbReference type="PROSITE" id="PS00502">
    <property type="entry name" value="POLYGALACTURONASE"/>
    <property type="match status" value="1"/>
</dbReference>
<dbReference type="SMART" id="SM00710">
    <property type="entry name" value="PbH1"/>
    <property type="match status" value="6"/>
</dbReference>
<dbReference type="EMBL" id="DTCK01000017">
    <property type="protein sequence ID" value="HGQ35692.1"/>
    <property type="molecule type" value="Genomic_DNA"/>
</dbReference>
<dbReference type="GO" id="GO:0005975">
    <property type="term" value="P:carbohydrate metabolic process"/>
    <property type="evidence" value="ECO:0007669"/>
    <property type="project" value="InterPro"/>
</dbReference>
<dbReference type="PANTHER" id="PTHR31339:SF9">
    <property type="entry name" value="PLASMIN AND FIBRONECTIN-BINDING PROTEIN A"/>
    <property type="match status" value="1"/>
</dbReference>
<comment type="caution">
    <text evidence="6">The sequence shown here is derived from an EMBL/GenBank/DDBJ whole genome shotgun (WGS) entry which is preliminary data.</text>
</comment>
<sequence>MLQLITQKISVIDYGADPRRGEDSSKAFNIALEEASEKKALVYIPPGKYVLSSPIILRNNAVILIEKDAVIEFIANYDNYPVVDTRREGIHQCQVSPLIFGKDVKNIAIIGEGTVDGHGERWWYLKKSRVPDDVWRKILESGEGYIDEQTRTWWPTKRAFEGNKIYKELTSKGLKPTNDVCEQFREFFRPQLLQLYNAENVHVYGVTFRNSPMWNIHILYSKHITVENVNILAPDYSPNTDGIAVDSSSDVYIRGCLIDVGDDCIVLKSGKNEEGRRIGIPTTNVFVSNCLMRRGHGGFVIGSEMSGCVRNVSIENSVFEGTERGIRIKTTRGRGGIVENVIARNITMKDIIYEAIVIDMFYEPVPPEPVSERTPIIRNIHIQNITCYSAGQAIKLAGLPEMPISDVVIENTRINAVKGVSISNTVNLKLLKVRVASSEGQPMVLENVRNISMEDCTAEKNHK</sequence>
<dbReference type="InterPro" id="IPR051801">
    <property type="entry name" value="GH28_Enzymes"/>
</dbReference>
<feature type="domain" description="Rhamnogalacturonase A/B/Epimerase-like pectate lyase" evidence="4">
    <location>
        <begin position="9"/>
        <end position="114"/>
    </location>
</feature>
<dbReference type="GO" id="GO:0004650">
    <property type="term" value="F:polygalacturonase activity"/>
    <property type="evidence" value="ECO:0007669"/>
    <property type="project" value="InterPro"/>
</dbReference>
<gene>
    <name evidence="6" type="ORF">ENU08_04510</name>
    <name evidence="5" type="ORF">ENU41_03325</name>
</gene>
<evidence type="ECO:0000256" key="3">
    <source>
        <dbReference type="ARBA" id="ARBA00023295"/>
    </source>
</evidence>
<dbReference type="InterPro" id="IPR006626">
    <property type="entry name" value="PbH1"/>
</dbReference>
<name>A0A7C4NMV1_9CREN</name>
<protein>
    <submittedName>
        <fullName evidence="6">Glycoside hydrolase family 28 protein</fullName>
    </submittedName>
</protein>
<dbReference type="InterPro" id="IPR012334">
    <property type="entry name" value="Pectin_lyas_fold"/>
</dbReference>
<dbReference type="Pfam" id="PF12708">
    <property type="entry name" value="Pect-lyase_RHGA_epim"/>
    <property type="match status" value="1"/>
</dbReference>
<dbReference type="InterPro" id="IPR000743">
    <property type="entry name" value="Glyco_hydro_28"/>
</dbReference>
<evidence type="ECO:0000256" key="2">
    <source>
        <dbReference type="ARBA" id="ARBA00022801"/>
    </source>
</evidence>
<evidence type="ECO:0000313" key="6">
    <source>
        <dbReference type="EMBL" id="HGQ64488.1"/>
    </source>
</evidence>
<accession>A0A7C4NMV1</accession>
<organism evidence="6">
    <name type="scientific">Ignisphaera aggregans</name>
    <dbReference type="NCBI Taxonomy" id="334771"/>
    <lineage>
        <taxon>Archaea</taxon>
        <taxon>Thermoproteota</taxon>
        <taxon>Thermoprotei</taxon>
        <taxon>Desulfurococcales</taxon>
        <taxon>Desulfurococcaceae</taxon>
        <taxon>Ignisphaera</taxon>
    </lineage>
</organism>